<dbReference type="InterPro" id="IPR055294">
    <property type="entry name" value="FBL60-like"/>
</dbReference>
<name>A0A8T2B9D6_ARASU</name>
<dbReference type="InterPro" id="IPR001810">
    <property type="entry name" value="F-box_dom"/>
</dbReference>
<dbReference type="SMART" id="SM00579">
    <property type="entry name" value="FBD"/>
    <property type="match status" value="1"/>
</dbReference>
<keyword evidence="3" id="KW-1185">Reference proteome</keyword>
<dbReference type="Pfam" id="PF00646">
    <property type="entry name" value="F-box"/>
    <property type="match status" value="1"/>
</dbReference>
<accession>A0A8T2B9D6</accession>
<sequence>MKSKKIHFSSEDIISNLPEALICYILSFLPIKDSALTSVLSKKWRYLFAFRPNLDFDGLVNNLHHREDGNRERDEINRMFMDFVNRVLGLQGNSIVNKFSLKCGIDVDPVCVISWILNVLGRGVSDLDLRVSVDRGELPSKVFMSESLVRLRIESQNVSAIDVEDVFLPKLKTLYLDTIMLGKAGDYFDKILYGCHVLEELVMINVYSDFRNRSVSSKTLKRLKLSCIEYDQIPDTVSFDTPNLVYLEYSDYVADKYPRVNFCSLVEACLNLQMTYDQCAQASYGDLVGNVTDFLMGVSNVQILHLSDRSLEVLTFCCEPIPVFNSLIHLTIKTHRHGEVGWESLPALLKKCPNLETLVFQGLHHKDTIKCEEVDGCLCKYSEEIPTCLSSSPVKVVKVWKFGEKNYYYNDIKKQIEQVKHFLETMPNLEQMILYYDTPYDDDVLEVSKQLQKLTRVASAKCKIQICDTRIGSSAPFVTLQFRSRAVLFIRLLLRRS</sequence>
<dbReference type="AlphaFoldDB" id="A0A8T2B9D6"/>
<dbReference type="InterPro" id="IPR006566">
    <property type="entry name" value="FBD"/>
</dbReference>
<feature type="domain" description="FBD" evidence="1">
    <location>
        <begin position="387"/>
        <end position="467"/>
    </location>
</feature>
<evidence type="ECO:0000313" key="3">
    <source>
        <dbReference type="Proteomes" id="UP000694251"/>
    </source>
</evidence>
<comment type="caution">
    <text evidence="2">The sequence shown here is derived from an EMBL/GenBank/DDBJ whole genome shotgun (WGS) entry which is preliminary data.</text>
</comment>
<dbReference type="Proteomes" id="UP000694251">
    <property type="component" value="Chromosome 8"/>
</dbReference>
<dbReference type="InterPro" id="IPR053781">
    <property type="entry name" value="F-box_AtFBL13-like"/>
</dbReference>
<dbReference type="EMBL" id="JAEFBJ010000008">
    <property type="protein sequence ID" value="KAG7583748.1"/>
    <property type="molecule type" value="Genomic_DNA"/>
</dbReference>
<evidence type="ECO:0000259" key="1">
    <source>
        <dbReference type="SMART" id="SM00579"/>
    </source>
</evidence>
<dbReference type="InterPro" id="IPR055411">
    <property type="entry name" value="LRR_FXL15/At3g58940/PEG3-like"/>
</dbReference>
<dbReference type="OrthoDB" id="594804at2759"/>
<reference evidence="2 3" key="1">
    <citation type="submission" date="2020-12" db="EMBL/GenBank/DDBJ databases">
        <title>Concerted genomic and epigenomic changes stabilize Arabidopsis allopolyploids.</title>
        <authorList>
            <person name="Chen Z."/>
        </authorList>
    </citation>
    <scope>NUCLEOTIDE SEQUENCE [LARGE SCALE GENOMIC DNA]</scope>
    <source>
        <strain evidence="2">As9502</strain>
        <tissue evidence="2">Leaf</tissue>
    </source>
</reference>
<organism evidence="2 3">
    <name type="scientific">Arabidopsis suecica</name>
    <name type="common">Swedish thale-cress</name>
    <name type="synonym">Cardaminopsis suecica</name>
    <dbReference type="NCBI Taxonomy" id="45249"/>
    <lineage>
        <taxon>Eukaryota</taxon>
        <taxon>Viridiplantae</taxon>
        <taxon>Streptophyta</taxon>
        <taxon>Embryophyta</taxon>
        <taxon>Tracheophyta</taxon>
        <taxon>Spermatophyta</taxon>
        <taxon>Magnoliopsida</taxon>
        <taxon>eudicotyledons</taxon>
        <taxon>Gunneridae</taxon>
        <taxon>Pentapetalae</taxon>
        <taxon>rosids</taxon>
        <taxon>malvids</taxon>
        <taxon>Brassicales</taxon>
        <taxon>Brassicaceae</taxon>
        <taxon>Camelineae</taxon>
        <taxon>Arabidopsis</taxon>
    </lineage>
</organism>
<dbReference type="PANTHER" id="PTHR31293">
    <property type="entry name" value="RNI-LIKE SUPERFAMILY PROTEIN"/>
    <property type="match status" value="1"/>
</dbReference>
<dbReference type="PANTHER" id="PTHR31293:SF16">
    <property type="entry name" value="RNI-LIKE SUPERFAMILY PROTEIN"/>
    <property type="match status" value="1"/>
</dbReference>
<dbReference type="Pfam" id="PF24758">
    <property type="entry name" value="LRR_At5g56370"/>
    <property type="match status" value="1"/>
</dbReference>
<dbReference type="CDD" id="cd22160">
    <property type="entry name" value="F-box_AtFBL13-like"/>
    <property type="match status" value="1"/>
</dbReference>
<evidence type="ECO:0000313" key="2">
    <source>
        <dbReference type="EMBL" id="KAG7583748.1"/>
    </source>
</evidence>
<gene>
    <name evidence="2" type="ORF">ISN44_As08g032650</name>
</gene>
<protein>
    <submittedName>
        <fullName evidence="2">FBD domain</fullName>
    </submittedName>
</protein>
<proteinExistence type="predicted"/>